<gene>
    <name evidence="1" type="ORF">MSG28_007099</name>
</gene>
<evidence type="ECO:0000313" key="1">
    <source>
        <dbReference type="EMBL" id="KAI8425327.1"/>
    </source>
</evidence>
<dbReference type="EMBL" id="CM046111">
    <property type="protein sequence ID" value="KAI8425327.1"/>
    <property type="molecule type" value="Genomic_DNA"/>
</dbReference>
<protein>
    <submittedName>
        <fullName evidence="1">Uncharacterized protein</fullName>
    </submittedName>
</protein>
<dbReference type="Proteomes" id="UP001064048">
    <property type="component" value="Chromosome 11"/>
</dbReference>
<name>A0ACC0JML5_CHOFU</name>
<proteinExistence type="predicted"/>
<comment type="caution">
    <text evidence="1">The sequence shown here is derived from an EMBL/GenBank/DDBJ whole genome shotgun (WGS) entry which is preliminary data.</text>
</comment>
<keyword evidence="2" id="KW-1185">Reference proteome</keyword>
<evidence type="ECO:0000313" key="2">
    <source>
        <dbReference type="Proteomes" id="UP001064048"/>
    </source>
</evidence>
<sequence length="345" mass="39214">MSVTPFEPQYSEGIEYDGLRVKFGWSDALADVEHFYKIPRTISDVEAEGWRRTERPPGALPELRMYCPPGRGVCPLYDAGGFVAGLQLALPVDEYESLAVKPEKKFVKWRAPAAEGEPSRDYWTVTQFFVSEELFFFFFFFIFLPHFNRRQDALSWVVVESLKAGAGPQVENGATLQDGGVWVTGLDGRLMRIPSTEAEINSTMFKKQNCIPNMGTHYYYNMTSEMKCEEMLPWFALISQGELVGTGFQMFGRLARQKHRDWFERPPSPKKSAEITIPFAPQCLLEWASSYGVVSLHIYYVDKPWTIKCKSGDSAKPAPALDRLVLNGYRYANQVADEVKKLFSG</sequence>
<reference evidence="1 2" key="1">
    <citation type="journal article" date="2022" name="Genome Biol. Evol.">
        <title>The Spruce Budworm Genome: Reconstructing the Evolutionary History of Antifreeze Proteins.</title>
        <authorList>
            <person name="Beliveau C."/>
            <person name="Gagne P."/>
            <person name="Picq S."/>
            <person name="Vernygora O."/>
            <person name="Keeling C.I."/>
            <person name="Pinkney K."/>
            <person name="Doucet D."/>
            <person name="Wen F."/>
            <person name="Johnston J.S."/>
            <person name="Maaroufi H."/>
            <person name="Boyle B."/>
            <person name="Laroche J."/>
            <person name="Dewar K."/>
            <person name="Juretic N."/>
            <person name="Blackburn G."/>
            <person name="Nisole A."/>
            <person name="Brunet B."/>
            <person name="Brandao M."/>
            <person name="Lumley L."/>
            <person name="Duan J."/>
            <person name="Quan G."/>
            <person name="Lucarotti C.J."/>
            <person name="Roe A.D."/>
            <person name="Sperling F.A.H."/>
            <person name="Levesque R.C."/>
            <person name="Cusson M."/>
        </authorList>
    </citation>
    <scope>NUCLEOTIDE SEQUENCE [LARGE SCALE GENOMIC DNA]</scope>
    <source>
        <strain evidence="1">Glfc:IPQL:Cfum</strain>
    </source>
</reference>
<accession>A0ACC0JML5</accession>
<organism evidence="1 2">
    <name type="scientific">Choristoneura fumiferana</name>
    <name type="common">Spruce budworm moth</name>
    <name type="synonym">Archips fumiferana</name>
    <dbReference type="NCBI Taxonomy" id="7141"/>
    <lineage>
        <taxon>Eukaryota</taxon>
        <taxon>Metazoa</taxon>
        <taxon>Ecdysozoa</taxon>
        <taxon>Arthropoda</taxon>
        <taxon>Hexapoda</taxon>
        <taxon>Insecta</taxon>
        <taxon>Pterygota</taxon>
        <taxon>Neoptera</taxon>
        <taxon>Endopterygota</taxon>
        <taxon>Lepidoptera</taxon>
        <taxon>Glossata</taxon>
        <taxon>Ditrysia</taxon>
        <taxon>Tortricoidea</taxon>
        <taxon>Tortricidae</taxon>
        <taxon>Tortricinae</taxon>
        <taxon>Choristoneura</taxon>
    </lineage>
</organism>